<name>A0A1A9ARV8_PLAOA</name>
<keyword evidence="2" id="KW-0472">Membrane</keyword>
<keyword evidence="2" id="KW-0812">Transmembrane</keyword>
<dbReference type="Proteomes" id="UP000078550">
    <property type="component" value="Unassembled WGS sequence"/>
</dbReference>
<dbReference type="Pfam" id="PF05795">
    <property type="entry name" value="Plasmodium_Vir"/>
    <property type="match status" value="2"/>
</dbReference>
<evidence type="ECO:0000256" key="1">
    <source>
        <dbReference type="SAM" id="MobiDB-lite"/>
    </source>
</evidence>
<evidence type="ECO:0000256" key="2">
    <source>
        <dbReference type="SAM" id="Phobius"/>
    </source>
</evidence>
<feature type="transmembrane region" description="Helical" evidence="2">
    <location>
        <begin position="270"/>
        <end position="291"/>
    </location>
</feature>
<proteinExistence type="predicted"/>
<dbReference type="InterPro" id="IPR008780">
    <property type="entry name" value="Plasmodium_Vir"/>
</dbReference>
<feature type="compositionally biased region" description="Basic and acidic residues" evidence="1">
    <location>
        <begin position="238"/>
        <end position="254"/>
    </location>
</feature>
<keyword evidence="2" id="KW-1133">Transmembrane helix</keyword>
<evidence type="ECO:0000313" key="4">
    <source>
        <dbReference type="Proteomes" id="UP000078550"/>
    </source>
</evidence>
<dbReference type="EMBL" id="FLRE01002680">
    <property type="protein sequence ID" value="SBT58956.1"/>
    <property type="molecule type" value="Genomic_DNA"/>
</dbReference>
<dbReference type="AlphaFoldDB" id="A0A1A9ARV8"/>
<protein>
    <submittedName>
        <fullName evidence="3">PIR Superfamily Protein</fullName>
    </submittedName>
</protein>
<evidence type="ECO:0000313" key="3">
    <source>
        <dbReference type="EMBL" id="SBT58956.1"/>
    </source>
</evidence>
<organism evidence="3 4">
    <name type="scientific">Plasmodium ovale wallikeri</name>
    <dbReference type="NCBI Taxonomy" id="864142"/>
    <lineage>
        <taxon>Eukaryota</taxon>
        <taxon>Sar</taxon>
        <taxon>Alveolata</taxon>
        <taxon>Apicomplexa</taxon>
        <taxon>Aconoidasida</taxon>
        <taxon>Haemosporida</taxon>
        <taxon>Plasmodiidae</taxon>
        <taxon>Plasmodium</taxon>
        <taxon>Plasmodium (Plasmodium)</taxon>
    </lineage>
</organism>
<reference evidence="4" key="1">
    <citation type="submission" date="2016-05" db="EMBL/GenBank/DDBJ databases">
        <authorList>
            <person name="Naeem Raeece"/>
        </authorList>
    </citation>
    <scope>NUCLEOTIDE SEQUENCE [LARGE SCALE GENOMIC DNA]</scope>
</reference>
<feature type="region of interest" description="Disordered" evidence="1">
    <location>
        <begin position="223"/>
        <end position="254"/>
    </location>
</feature>
<sequence length="345" mass="41257">MPVEMSQSEKILKNLPKYKLYENFDKNEDKDKYSRFCADRNYLNDILTDFYELCLIYARNLVTLPTILKDEIGKNESCRYFTFWIHDKIRKIDPSRWKRSDEIQYILRQFYQVESDIQAGNENNNCFYHFNSNMKLNLWLEWKDLYDYIINYEDIKNKIESDQELCKLYPAYFDNITSIHKKYKAECCNKNYSSLCPDGINFNVWCDKDELFNKLQCDPNKKNPRASIVHSETPNALDRQEIDRTNSKTRLQDQRDYTEHGDILTNNTDYYIKLSVPLLLLGLSSTFFYLYNFTSFGSLVRSKLLGKSKIKDNMNEDAQHLLEYQSDNLGEDLYDNDFHINYYPS</sequence>
<gene>
    <name evidence="3" type="ORF">POVWA2_089700</name>
</gene>
<accession>A0A1A9ARV8</accession>